<proteinExistence type="predicted"/>
<dbReference type="InterPro" id="IPR045397">
    <property type="entry name" value="TumE-like"/>
</dbReference>
<dbReference type="EMBL" id="JAANXD010000003">
    <property type="protein sequence ID" value="MBS1257047.1"/>
    <property type="molecule type" value="Genomic_DNA"/>
</dbReference>
<organism evidence="1 2">
    <name type="scientific">Candidatus Scalindua arabica</name>
    <dbReference type="NCBI Taxonomy" id="1127984"/>
    <lineage>
        <taxon>Bacteria</taxon>
        <taxon>Pseudomonadati</taxon>
        <taxon>Planctomycetota</taxon>
        <taxon>Candidatus Brocadiia</taxon>
        <taxon>Candidatus Brocadiales</taxon>
        <taxon>Candidatus Scalinduaceae</taxon>
        <taxon>Candidatus Scalindua</taxon>
    </lineage>
</organism>
<evidence type="ECO:0000313" key="1">
    <source>
        <dbReference type="EMBL" id="MBS1257047.1"/>
    </source>
</evidence>
<sequence length="96" mass="11406">MVSELIYWHKTKIQSKYIIELKIQSVAKTYKYPHGIRYSLVCINSKSQDKILFDNHYPKGSHIHICDKEISYDFVSYDQLIDDFKKLVFDNFGVLI</sequence>
<accession>A0A941VZP7</accession>
<evidence type="ECO:0000313" key="2">
    <source>
        <dbReference type="Proteomes" id="UP000722750"/>
    </source>
</evidence>
<dbReference type="AlphaFoldDB" id="A0A941VZP7"/>
<protein>
    <submittedName>
        <fullName evidence="1">Uncharacterized protein</fullName>
    </submittedName>
</protein>
<gene>
    <name evidence="1" type="ORF">MAG551_00082</name>
</gene>
<reference evidence="1" key="1">
    <citation type="journal article" date="2021" name="ISME J.">
        <title>Fine-scale metabolic discontinuity in a stratified prokaryote microbiome of a Red Sea deep halocline.</title>
        <authorList>
            <person name="Michoud G."/>
            <person name="Ngugi D.K."/>
            <person name="Barozzi A."/>
            <person name="Merlino G."/>
            <person name="Calleja M.L."/>
            <person name="Delgado-Huertas A."/>
            <person name="Moran X.A.G."/>
            <person name="Daffonchio D."/>
        </authorList>
    </citation>
    <scope>NUCLEOTIDE SEQUENCE</scope>
    <source>
        <strain evidence="1">SuakinDeep_MAG55_1</strain>
    </source>
</reference>
<dbReference type="Pfam" id="PF20126">
    <property type="entry name" value="TumE"/>
    <property type="match status" value="1"/>
</dbReference>
<dbReference type="Proteomes" id="UP000722750">
    <property type="component" value="Unassembled WGS sequence"/>
</dbReference>
<comment type="caution">
    <text evidence="1">The sequence shown here is derived from an EMBL/GenBank/DDBJ whole genome shotgun (WGS) entry which is preliminary data.</text>
</comment>
<name>A0A941VZP7_9BACT</name>